<dbReference type="InterPro" id="IPR001387">
    <property type="entry name" value="Cro/C1-type_HTH"/>
</dbReference>
<organism evidence="2 3">
    <name type="scientific">Xanthomonas graminis pv. poae</name>
    <dbReference type="NCBI Taxonomy" id="227946"/>
    <lineage>
        <taxon>Bacteria</taxon>
        <taxon>Pseudomonadati</taxon>
        <taxon>Pseudomonadota</taxon>
        <taxon>Gammaproteobacteria</taxon>
        <taxon>Lysobacterales</taxon>
        <taxon>Lysobacteraceae</taxon>
        <taxon>Xanthomonas</taxon>
        <taxon>Xanthomonas translucens group</taxon>
        <taxon>Xanthomonas graminis</taxon>
    </lineage>
</organism>
<dbReference type="EMBL" id="LWSU01000231">
    <property type="protein sequence ID" value="OAX54418.1"/>
    <property type="molecule type" value="Genomic_DNA"/>
</dbReference>
<reference evidence="2 3" key="1">
    <citation type="submission" date="2016-04" db="EMBL/GenBank/DDBJ databases">
        <title>Xanthomonas translucens phylogeny.</title>
        <authorList>
            <person name="Langlois P."/>
        </authorList>
    </citation>
    <scope>NUCLEOTIDE SEQUENCE [LARGE SCALE GENOMIC DNA]</scope>
    <source>
        <strain evidence="2 3">B99</strain>
    </source>
</reference>
<feature type="domain" description="HTH cro/C1-type" evidence="1">
    <location>
        <begin position="10"/>
        <end position="65"/>
    </location>
</feature>
<dbReference type="InterPro" id="IPR010982">
    <property type="entry name" value="Lambda_DNA-bd_dom_sf"/>
</dbReference>
<dbReference type="Gene3D" id="1.10.260.40">
    <property type="entry name" value="lambda repressor-like DNA-binding domains"/>
    <property type="match status" value="1"/>
</dbReference>
<dbReference type="GO" id="GO:0003677">
    <property type="term" value="F:DNA binding"/>
    <property type="evidence" value="ECO:0007669"/>
    <property type="project" value="InterPro"/>
</dbReference>
<dbReference type="AlphaFoldDB" id="A0A199P0J3"/>
<gene>
    <name evidence="2" type="ORF">A6R73_00515</name>
</gene>
<accession>A0A199P0J3</accession>
<proteinExistence type="predicted"/>
<dbReference type="Pfam" id="PF01381">
    <property type="entry name" value="HTH_3"/>
    <property type="match status" value="1"/>
</dbReference>
<evidence type="ECO:0000313" key="3">
    <source>
        <dbReference type="Proteomes" id="UP000093858"/>
    </source>
</evidence>
<dbReference type="CDD" id="cd00093">
    <property type="entry name" value="HTH_XRE"/>
    <property type="match status" value="1"/>
</dbReference>
<evidence type="ECO:0000313" key="2">
    <source>
        <dbReference type="EMBL" id="OAX54418.1"/>
    </source>
</evidence>
<evidence type="ECO:0000259" key="1">
    <source>
        <dbReference type="PROSITE" id="PS50943"/>
    </source>
</evidence>
<dbReference type="PROSITE" id="PS50943">
    <property type="entry name" value="HTH_CROC1"/>
    <property type="match status" value="1"/>
</dbReference>
<dbReference type="Proteomes" id="UP000093858">
    <property type="component" value="Unassembled WGS sequence"/>
</dbReference>
<dbReference type="SUPFAM" id="SSF47413">
    <property type="entry name" value="lambda repressor-like DNA-binding domains"/>
    <property type="match status" value="1"/>
</dbReference>
<dbReference type="SMART" id="SM00530">
    <property type="entry name" value="HTH_XRE"/>
    <property type="match status" value="1"/>
</dbReference>
<protein>
    <submittedName>
        <fullName evidence="2">RstR family transcriptional regulator</fullName>
    </submittedName>
</protein>
<sequence>MDHGAVATRIRSARKALGFSQGMLADKLGVHRATVAHWERTDGCVPSIDKLRVLSRELQVEFEWLALGWTADKSEPSNVAPKSRGDLESRMLQLSRHVPASFLATVVALLESASAYLVE</sequence>
<comment type="caution">
    <text evidence="2">The sequence shown here is derived from an EMBL/GenBank/DDBJ whole genome shotgun (WGS) entry which is preliminary data.</text>
</comment>
<name>A0A199P0J3_9XANT</name>